<feature type="domain" description="ATP-citrate synthase citrate-binding" evidence="6">
    <location>
        <begin position="240"/>
        <end position="401"/>
    </location>
</feature>
<dbReference type="InterPro" id="IPR013650">
    <property type="entry name" value="ATP-grasp_succ-CoA_synth-type"/>
</dbReference>
<name>A0A557R0W0_9RHOO</name>
<dbReference type="GO" id="GO:0004775">
    <property type="term" value="F:succinate-CoA ligase (ADP-forming) activity"/>
    <property type="evidence" value="ECO:0007669"/>
    <property type="project" value="TreeGrafter"/>
</dbReference>
<evidence type="ECO:0000313" key="8">
    <source>
        <dbReference type="Proteomes" id="UP000319502"/>
    </source>
</evidence>
<dbReference type="PANTHER" id="PTHR11815:SF10">
    <property type="entry name" value="SUCCINATE--COA LIGASE [GDP-FORMING] SUBUNIT BETA, MITOCHONDRIAL"/>
    <property type="match status" value="1"/>
</dbReference>
<proteinExistence type="predicted"/>
<evidence type="ECO:0000256" key="3">
    <source>
        <dbReference type="ARBA" id="ARBA00023315"/>
    </source>
</evidence>
<dbReference type="GO" id="GO:0003878">
    <property type="term" value="F:ATP citrate synthase activity"/>
    <property type="evidence" value="ECO:0007669"/>
    <property type="project" value="UniProtKB-EC"/>
</dbReference>
<dbReference type="Gene3D" id="3.40.50.261">
    <property type="entry name" value="Succinyl-CoA synthetase domains"/>
    <property type="match status" value="1"/>
</dbReference>
<accession>A0A557R0W0</accession>
<comment type="caution">
    <text evidence="7">The sequence shown here is derived from an EMBL/GenBank/DDBJ whole genome shotgun (WGS) entry which is preliminary data.</text>
</comment>
<evidence type="ECO:0000259" key="5">
    <source>
        <dbReference type="Pfam" id="PF08442"/>
    </source>
</evidence>
<dbReference type="Gene3D" id="3.30.470.20">
    <property type="entry name" value="ATP-grasp fold, B domain"/>
    <property type="match status" value="1"/>
</dbReference>
<dbReference type="Pfam" id="PF16114">
    <property type="entry name" value="Citrate_bind"/>
    <property type="match status" value="1"/>
</dbReference>
<dbReference type="SUPFAM" id="SSF56059">
    <property type="entry name" value="Glutathione synthetase ATP-binding domain-like"/>
    <property type="match status" value="1"/>
</dbReference>
<dbReference type="GO" id="GO:0006099">
    <property type="term" value="P:tricarboxylic acid cycle"/>
    <property type="evidence" value="ECO:0007669"/>
    <property type="project" value="TreeGrafter"/>
</dbReference>
<feature type="domain" description="ATP-grasp fold succinyl-CoA synthetase-type" evidence="5">
    <location>
        <begin position="28"/>
        <end position="197"/>
    </location>
</feature>
<dbReference type="EMBL" id="VMNK01000003">
    <property type="protein sequence ID" value="TVO58790.1"/>
    <property type="molecule type" value="Genomic_DNA"/>
</dbReference>
<dbReference type="InterPro" id="IPR016102">
    <property type="entry name" value="Succinyl-CoA_synth-like"/>
</dbReference>
<dbReference type="RefSeq" id="WP_144308313.1">
    <property type="nucleotide sequence ID" value="NZ_VMNK01000003.1"/>
</dbReference>
<organism evidence="7 8">
    <name type="scientific">Denitromonas halophila</name>
    <dbReference type="NCBI Taxonomy" id="1629404"/>
    <lineage>
        <taxon>Bacteria</taxon>
        <taxon>Pseudomonadati</taxon>
        <taxon>Pseudomonadota</taxon>
        <taxon>Betaproteobacteria</taxon>
        <taxon>Rhodocyclales</taxon>
        <taxon>Zoogloeaceae</taxon>
        <taxon>Denitromonas</taxon>
    </lineage>
</organism>
<keyword evidence="2" id="KW-0547">Nucleotide-binding</keyword>
<dbReference type="Pfam" id="PF08442">
    <property type="entry name" value="ATP-grasp_2"/>
    <property type="match status" value="1"/>
</dbReference>
<keyword evidence="8" id="KW-1185">Reference proteome</keyword>
<dbReference type="AlphaFoldDB" id="A0A557R0W0"/>
<evidence type="ECO:0000259" key="6">
    <source>
        <dbReference type="Pfam" id="PF16114"/>
    </source>
</evidence>
<comment type="catalytic activity">
    <reaction evidence="4">
        <text>oxaloacetate + acetyl-CoA + ADP + phosphate = citrate + ATP + CoA</text>
        <dbReference type="Rhea" id="RHEA:21160"/>
        <dbReference type="ChEBI" id="CHEBI:16452"/>
        <dbReference type="ChEBI" id="CHEBI:16947"/>
        <dbReference type="ChEBI" id="CHEBI:30616"/>
        <dbReference type="ChEBI" id="CHEBI:43474"/>
        <dbReference type="ChEBI" id="CHEBI:57287"/>
        <dbReference type="ChEBI" id="CHEBI:57288"/>
        <dbReference type="ChEBI" id="CHEBI:456216"/>
        <dbReference type="EC" id="2.3.3.8"/>
    </reaction>
</comment>
<evidence type="ECO:0000256" key="2">
    <source>
        <dbReference type="ARBA" id="ARBA00022741"/>
    </source>
</evidence>
<dbReference type="Proteomes" id="UP000319502">
    <property type="component" value="Unassembled WGS sequence"/>
</dbReference>
<evidence type="ECO:0000313" key="7">
    <source>
        <dbReference type="EMBL" id="TVO58790.1"/>
    </source>
</evidence>
<dbReference type="PANTHER" id="PTHR11815">
    <property type="entry name" value="SUCCINYL-COA SYNTHETASE BETA CHAIN"/>
    <property type="match status" value="1"/>
</dbReference>
<sequence length="429" mass="47001">MQITGMLHGSKLLEFVGFPSAEVLGPDASEEAIKAMIERHGSVFVKPVFKGGVGKKGKAGLLGRAKDLKTALAEKERLYFVEHHHGNQSAKANGVTFEGAVPAEHEIYFSLSVSTEFRAPTLTITHCGGVDIEELDPKLIARVPFDALTGMKAFVVANALADIGAPSEIISPLVQQLPKLWELYHNFGMTVLELNPIRMRPDRRGRLTPVACDFKCGFDRDDTRWHRLNLPTHLFAADYSDFEQEINQLRTHQGQSDVYVINDKGTILAPTFGGGANSLVTEMLGDDAIISSDFGGNPPYEKMKSVASICFRHWLAQSNVLFIIGGKSNNTDIFETFRAMADALREHISKHGPTPLFVVIGRGGPNLVRGMAAFRDTCEALGLPYRFFGYDTAMSEVVDYAREVNEWMKAGGRAEIAARLGVSTQSEAA</sequence>
<reference evidence="7 8" key="1">
    <citation type="submission" date="2019-07" db="EMBL/GenBank/DDBJ databases">
        <title>The pathways for chlorine oxyanion respiration interact through the shared metabolite chlorate.</title>
        <authorList>
            <person name="Barnum T.P."/>
            <person name="Cheng Y."/>
            <person name="Hill K.A."/>
            <person name="Lucas L.N."/>
            <person name="Carlson H.K."/>
            <person name="Coates J.D."/>
        </authorList>
    </citation>
    <scope>NUCLEOTIDE SEQUENCE [LARGE SCALE GENOMIC DNA]</scope>
    <source>
        <strain evidence="7 8">SFB-3</strain>
    </source>
</reference>
<dbReference type="OrthoDB" id="8672295at2"/>
<dbReference type="GO" id="GO:0006104">
    <property type="term" value="P:succinyl-CoA metabolic process"/>
    <property type="evidence" value="ECO:0007669"/>
    <property type="project" value="TreeGrafter"/>
</dbReference>
<evidence type="ECO:0000256" key="1">
    <source>
        <dbReference type="ARBA" id="ARBA00022598"/>
    </source>
</evidence>
<dbReference type="InterPro" id="IPR032263">
    <property type="entry name" value="Citrate-bd"/>
</dbReference>
<keyword evidence="1 7" id="KW-0436">Ligase</keyword>
<dbReference type="GO" id="GO:0000166">
    <property type="term" value="F:nucleotide binding"/>
    <property type="evidence" value="ECO:0007669"/>
    <property type="project" value="UniProtKB-KW"/>
</dbReference>
<keyword evidence="3" id="KW-0808">Transferase</keyword>
<protein>
    <submittedName>
        <fullName evidence="7">Carboxylate--amine ligase</fullName>
    </submittedName>
</protein>
<gene>
    <name evidence="7" type="ORF">FHP91_03760</name>
</gene>
<evidence type="ECO:0000256" key="4">
    <source>
        <dbReference type="ARBA" id="ARBA00047593"/>
    </source>
</evidence>
<keyword evidence="3" id="KW-0012">Acyltransferase</keyword>
<dbReference type="GO" id="GO:0042709">
    <property type="term" value="C:succinate-CoA ligase complex"/>
    <property type="evidence" value="ECO:0007669"/>
    <property type="project" value="TreeGrafter"/>
</dbReference>